<dbReference type="AlphaFoldDB" id="A0A8J7LHN0"/>
<protein>
    <submittedName>
        <fullName evidence="1">Type I-MYXAN CRISPR-associated Cas8a1/Cmx1</fullName>
    </submittedName>
</protein>
<accession>A0A8J7LHN0</accession>
<dbReference type="InterPro" id="IPR027811">
    <property type="entry name" value="CRISPR-assoc_Csx13_C"/>
</dbReference>
<dbReference type="InterPro" id="IPR019989">
    <property type="entry name" value="CRISPR-assoc_Csx13_N"/>
</dbReference>
<dbReference type="GO" id="GO:0051607">
    <property type="term" value="P:defense response to virus"/>
    <property type="evidence" value="ECO:0007669"/>
    <property type="project" value="InterPro"/>
</dbReference>
<dbReference type="EMBL" id="JAECZA010000317">
    <property type="protein sequence ID" value="MBH8578272.1"/>
    <property type="molecule type" value="Genomic_DNA"/>
</dbReference>
<sequence>MINTTSNSKIQLNLSNSSTTLLHRAGIAGFWMTLKQLEQIYPNPAQRTGNLTWVLTPHSISLNWEGQDFAALDWLLKQSFQISDEGLISLTGLNPQASHIERKIIIHQGITGTFLQHNKFFKFSDKKLKSIIVDGRKFVTEYKSAMSYAHQHFAKKLCDESGQLLQESIGIVGWLYPGAVVRHSAFPKQTKFEEKPEYALALLFVPVACHYFILRSHTKPQSTNYILVVPEVNNLELYAQHCWNLSNLSYRDFHVSSLRDAGLKFLTNEAAIQIKQNCVKRCQVFSFGTLIWSEQQKVRTETATLELTEKMSFYYKLSRSCFSNYRIIDYENQHFILTSLVQGIIANNLGLGLPWWNDFGNILTSSNLFNQIADENQGIYMMIQESEWDIESQKLFIKACHEALKVIYAKIYARTKENEYAQIERENTKIISQLGRCTNAENFRKFIAEFWGKAGQLSILEEHWEELLPITTGMMNWKMARDLTFIAIASYPKSKNIKTESSEISQTIRE</sequence>
<dbReference type="NCBIfam" id="TIGR03486">
    <property type="entry name" value="cas_csx13_C"/>
    <property type="match status" value="1"/>
</dbReference>
<evidence type="ECO:0000313" key="1">
    <source>
        <dbReference type="EMBL" id="MBH8578272.1"/>
    </source>
</evidence>
<dbReference type="Proteomes" id="UP000662314">
    <property type="component" value="Unassembled WGS sequence"/>
</dbReference>
<evidence type="ECO:0000313" key="2">
    <source>
        <dbReference type="Proteomes" id="UP000662314"/>
    </source>
</evidence>
<proteinExistence type="predicted"/>
<dbReference type="RefSeq" id="WP_214436939.1">
    <property type="nucleotide sequence ID" value="NZ_CAWPUQ010000257.1"/>
</dbReference>
<gene>
    <name evidence="1" type="primary">cas8a1</name>
    <name evidence="1" type="ORF">I8752_36085</name>
</gene>
<comment type="caution">
    <text evidence="1">The sequence shown here is derived from an EMBL/GenBank/DDBJ whole genome shotgun (WGS) entry which is preliminary data.</text>
</comment>
<keyword evidence="2" id="KW-1185">Reference proteome</keyword>
<organism evidence="1 2">
    <name type="scientific">Dendronalium phyllosphericum CENA369</name>
    <dbReference type="NCBI Taxonomy" id="1725256"/>
    <lineage>
        <taxon>Bacteria</taxon>
        <taxon>Bacillati</taxon>
        <taxon>Cyanobacteriota</taxon>
        <taxon>Cyanophyceae</taxon>
        <taxon>Nostocales</taxon>
        <taxon>Nostocaceae</taxon>
        <taxon>Dendronalium</taxon>
        <taxon>Dendronalium phyllosphericum</taxon>
    </lineage>
</organism>
<name>A0A8J7LHN0_9NOST</name>
<dbReference type="NCBIfam" id="TIGR03485">
    <property type="entry name" value="cas_csx13_N"/>
    <property type="match status" value="1"/>
</dbReference>
<reference evidence="1 2" key="1">
    <citation type="journal article" date="2021" name="Int. J. Syst. Evol. Microbiol.">
        <title>Amazonocrinis nigriterrae gen. nov., sp. nov., Atlanticothrix silvestris gen. nov., sp. nov. and Dendronalium phyllosphericum gen. nov., sp. nov., nostocacean cyanobacteria from Brazilian environments.</title>
        <authorList>
            <person name="Alvarenga D.O."/>
            <person name="Andreote A.P.D."/>
            <person name="Branco L.H.Z."/>
            <person name="Delbaje E."/>
            <person name="Cruz R.B."/>
            <person name="Varani A.M."/>
            <person name="Fiore M.F."/>
        </authorList>
    </citation>
    <scope>NUCLEOTIDE SEQUENCE [LARGE SCALE GENOMIC DNA]</scope>
    <source>
        <strain evidence="1 2">CENA369</strain>
    </source>
</reference>